<dbReference type="Proteomes" id="UP001437256">
    <property type="component" value="Unassembled WGS sequence"/>
</dbReference>
<organism evidence="2 3">
    <name type="scientific">Marasmius tenuissimus</name>
    <dbReference type="NCBI Taxonomy" id="585030"/>
    <lineage>
        <taxon>Eukaryota</taxon>
        <taxon>Fungi</taxon>
        <taxon>Dikarya</taxon>
        <taxon>Basidiomycota</taxon>
        <taxon>Agaricomycotina</taxon>
        <taxon>Agaricomycetes</taxon>
        <taxon>Agaricomycetidae</taxon>
        <taxon>Agaricales</taxon>
        <taxon>Marasmiineae</taxon>
        <taxon>Marasmiaceae</taxon>
        <taxon>Marasmius</taxon>
    </lineage>
</organism>
<keyword evidence="1" id="KW-0812">Transmembrane</keyword>
<keyword evidence="3" id="KW-1185">Reference proteome</keyword>
<sequence>MISFKAASSTIPTQSRSFDDRLKSSNLPLPGPSYYEARRALWLKPNGHRREPPPPSTSRHKLETLLNSPNAVNDNNVWKGGIEKVWKGLSSGVTLKKRLPMAMVIKIIHCAWIKDETWPSGAVAPEPDDILEDPPVDQTSRLLGTSDSQGMATEPEGVLLQTGMEIDDTQHIPRLFNEKNGVRRRKRATRSAAVYEGKTDRTHELVIGVLIYLLIVIYLGVHFLYTQR</sequence>
<gene>
    <name evidence="2" type="ORF">AAF712_005331</name>
</gene>
<name>A0ABR3A164_9AGAR</name>
<accession>A0ABR3A164</accession>
<dbReference type="EMBL" id="JBBXMP010000024">
    <property type="protein sequence ID" value="KAL0067616.1"/>
    <property type="molecule type" value="Genomic_DNA"/>
</dbReference>
<feature type="transmembrane region" description="Helical" evidence="1">
    <location>
        <begin position="205"/>
        <end position="225"/>
    </location>
</feature>
<proteinExistence type="predicted"/>
<keyword evidence="1" id="KW-0472">Membrane</keyword>
<protein>
    <submittedName>
        <fullName evidence="2">Uncharacterized protein</fullName>
    </submittedName>
</protein>
<comment type="caution">
    <text evidence="2">The sequence shown here is derived from an EMBL/GenBank/DDBJ whole genome shotgun (WGS) entry which is preliminary data.</text>
</comment>
<evidence type="ECO:0000256" key="1">
    <source>
        <dbReference type="SAM" id="Phobius"/>
    </source>
</evidence>
<evidence type="ECO:0000313" key="2">
    <source>
        <dbReference type="EMBL" id="KAL0067616.1"/>
    </source>
</evidence>
<evidence type="ECO:0000313" key="3">
    <source>
        <dbReference type="Proteomes" id="UP001437256"/>
    </source>
</evidence>
<keyword evidence="1" id="KW-1133">Transmembrane helix</keyword>
<reference evidence="2 3" key="1">
    <citation type="submission" date="2024-05" db="EMBL/GenBank/DDBJ databases">
        <title>A draft genome resource for the thread blight pathogen Marasmius tenuissimus strain MS-2.</title>
        <authorList>
            <person name="Yulfo-Soto G.E."/>
            <person name="Baruah I.K."/>
            <person name="Amoako-Attah I."/>
            <person name="Bukari Y."/>
            <person name="Meinhardt L.W."/>
            <person name="Bailey B.A."/>
            <person name="Cohen S.P."/>
        </authorList>
    </citation>
    <scope>NUCLEOTIDE SEQUENCE [LARGE SCALE GENOMIC DNA]</scope>
    <source>
        <strain evidence="2 3">MS-2</strain>
    </source>
</reference>